<dbReference type="SMART" id="SM00593">
    <property type="entry name" value="RUN"/>
    <property type="match status" value="1"/>
</dbReference>
<dbReference type="SUPFAM" id="SSF57903">
    <property type="entry name" value="FYVE/PHD zinc finger"/>
    <property type="match status" value="1"/>
</dbReference>
<dbReference type="GeneID" id="105426439"/>
<dbReference type="PANTHER" id="PTHR45956">
    <property type="entry name" value="RUN AND FYVE DOMAIN-CONTAINING PROTEIN 2-LIKE PROTEIN"/>
    <property type="match status" value="1"/>
</dbReference>
<dbReference type="AlphaFoldDB" id="A0A6I9W3Q8"/>
<evidence type="ECO:0000256" key="7">
    <source>
        <dbReference type="SAM" id="MobiDB-lite"/>
    </source>
</evidence>
<evidence type="ECO:0000259" key="9">
    <source>
        <dbReference type="PROSITE" id="PS50826"/>
    </source>
</evidence>
<dbReference type="Pfam" id="PF02759">
    <property type="entry name" value="RUN"/>
    <property type="match status" value="1"/>
</dbReference>
<organism evidence="10 11">
    <name type="scientific">Pogonomyrmex barbatus</name>
    <name type="common">red harvester ant</name>
    <dbReference type="NCBI Taxonomy" id="144034"/>
    <lineage>
        <taxon>Eukaryota</taxon>
        <taxon>Metazoa</taxon>
        <taxon>Ecdysozoa</taxon>
        <taxon>Arthropoda</taxon>
        <taxon>Hexapoda</taxon>
        <taxon>Insecta</taxon>
        <taxon>Pterygota</taxon>
        <taxon>Neoptera</taxon>
        <taxon>Endopterygota</taxon>
        <taxon>Hymenoptera</taxon>
        <taxon>Apocrita</taxon>
        <taxon>Aculeata</taxon>
        <taxon>Formicoidea</taxon>
        <taxon>Formicidae</taxon>
        <taxon>Myrmicinae</taxon>
        <taxon>Pogonomyrmex</taxon>
    </lineage>
</organism>
<evidence type="ECO:0000256" key="1">
    <source>
        <dbReference type="ARBA" id="ARBA00022723"/>
    </source>
</evidence>
<dbReference type="Gene3D" id="1.20.5.170">
    <property type="match status" value="1"/>
</dbReference>
<dbReference type="CDD" id="cd15721">
    <property type="entry name" value="FYVE_RUFY1_like"/>
    <property type="match status" value="1"/>
</dbReference>
<dbReference type="PROSITE" id="PS50178">
    <property type="entry name" value="ZF_FYVE"/>
    <property type="match status" value="1"/>
</dbReference>
<dbReference type="Gene3D" id="3.30.40.10">
    <property type="entry name" value="Zinc/RING finger domain, C3HC4 (zinc finger)"/>
    <property type="match status" value="1"/>
</dbReference>
<feature type="domain" description="RUN" evidence="9">
    <location>
        <begin position="131"/>
        <end position="264"/>
    </location>
</feature>
<keyword evidence="3" id="KW-0862">Zinc</keyword>
<dbReference type="OrthoDB" id="79871at2759"/>
<dbReference type="Gene3D" id="1.20.58.900">
    <property type="match status" value="1"/>
</dbReference>
<dbReference type="PROSITE" id="PS50826">
    <property type="entry name" value="RUN"/>
    <property type="match status" value="1"/>
</dbReference>
<dbReference type="InterPro" id="IPR047335">
    <property type="entry name" value="RUFY1-3"/>
</dbReference>
<dbReference type="Proteomes" id="UP000504615">
    <property type="component" value="Unplaced"/>
</dbReference>
<evidence type="ECO:0000256" key="5">
    <source>
        <dbReference type="PROSITE-ProRule" id="PRU00091"/>
    </source>
</evidence>
<sequence length="693" mass="79908">MLEEDMAGAQDTIYLCNFRVSVDGEWLCLKELQDVEFSLQDSMQRSPSPPLALSGINHHDHHDHHHHHHQQQLPEQRELRDIMPSSPPPLQHVSSLSRDPVIIERSNLVNISKLIVKELIETSLKYGRMLDSDHMPLQHFFIVLEHVLRHGLRPKKGLLGPKKELWDILQLVEKYCPEAQDITSSIRDLPTVRTAMGRARAWLRMALMQKKLADYLKVLIDHKDDILSEYFEPDALMMSEEAIVVMGLLVGLNVIDCNFCVKEEDLDCQQGVIDFSLYLRNSNHIPGESPDDELENDNMTTVLDQKNYIEELNRHLNATVTNLQAKVESLTTTNALMKEDLAIAKNNILSLQEENRQLKKELGIEVKDANENGKVPLKITETTAEMEELRSRIESEKKSRQDLEKELELQISMKSEMEVAMKLLEKDIHEKQDTIISLRRQLEDIKLINLEMYKKLQECEGSLKHKTELITKLEAKTLSMSETIQKMDEKCKEMDGVRSGVEERVRILDAEAAEREARTNGVERELRLEREWRTSLQETSICNTEKISQLHQEIDQLKRVSERYLMLQEEYYALKEICSEQERTLEELGGQLSAAKLAAVELREAADNAQQQQQQSALQEGSVTWTNDRMVTQCKGCSREFNMTRRKHHCRNCGNIFCNACSDNTTVLPNSAKPVRVCDECYVFLVSRYSVVR</sequence>
<accession>A0A6I9W3Q8</accession>
<dbReference type="GO" id="GO:0008270">
    <property type="term" value="F:zinc ion binding"/>
    <property type="evidence" value="ECO:0007669"/>
    <property type="project" value="UniProtKB-KW"/>
</dbReference>
<name>A0A6I9W3Q8_9HYME</name>
<keyword evidence="1" id="KW-0479">Metal-binding</keyword>
<feature type="coiled-coil region" evidence="6">
    <location>
        <begin position="550"/>
        <end position="615"/>
    </location>
</feature>
<evidence type="ECO:0000256" key="6">
    <source>
        <dbReference type="SAM" id="Coils"/>
    </source>
</evidence>
<gene>
    <name evidence="11" type="primary">LOC105426439</name>
</gene>
<dbReference type="PANTHER" id="PTHR45956:SF6">
    <property type="entry name" value="RUN DOMAIN-CONTAINING PROTEIN"/>
    <property type="match status" value="1"/>
</dbReference>
<dbReference type="SMART" id="SM00064">
    <property type="entry name" value="FYVE"/>
    <property type="match status" value="1"/>
</dbReference>
<feature type="region of interest" description="Disordered" evidence="7">
    <location>
        <begin position="40"/>
        <end position="95"/>
    </location>
</feature>
<dbReference type="InterPro" id="IPR000306">
    <property type="entry name" value="Znf_FYVE"/>
</dbReference>
<evidence type="ECO:0000313" key="10">
    <source>
        <dbReference type="Proteomes" id="UP000504615"/>
    </source>
</evidence>
<keyword evidence="2 5" id="KW-0863">Zinc-finger</keyword>
<feature type="compositionally biased region" description="Basic residues" evidence="7">
    <location>
        <begin position="59"/>
        <end position="70"/>
    </location>
</feature>
<dbReference type="InterPro" id="IPR013083">
    <property type="entry name" value="Znf_RING/FYVE/PHD"/>
</dbReference>
<feature type="domain" description="FYVE-type" evidence="8">
    <location>
        <begin position="628"/>
        <end position="686"/>
    </location>
</feature>
<evidence type="ECO:0000256" key="4">
    <source>
        <dbReference type="ARBA" id="ARBA00023054"/>
    </source>
</evidence>
<dbReference type="InterPro" id="IPR037213">
    <property type="entry name" value="Run_dom_sf"/>
</dbReference>
<feature type="coiled-coil region" evidence="6">
    <location>
        <begin position="320"/>
        <end position="476"/>
    </location>
</feature>
<reference evidence="11" key="1">
    <citation type="submission" date="2025-08" db="UniProtKB">
        <authorList>
            <consortium name="RefSeq"/>
        </authorList>
    </citation>
    <scope>IDENTIFICATION</scope>
</reference>
<dbReference type="CDD" id="cd17681">
    <property type="entry name" value="RUN_RUFY1_like"/>
    <property type="match status" value="1"/>
</dbReference>
<dbReference type="SUPFAM" id="SSF140741">
    <property type="entry name" value="RUN domain-like"/>
    <property type="match status" value="1"/>
</dbReference>
<dbReference type="InterPro" id="IPR004012">
    <property type="entry name" value="Run_dom"/>
</dbReference>
<keyword evidence="10" id="KW-1185">Reference proteome</keyword>
<dbReference type="RefSeq" id="XP_011635963.1">
    <property type="nucleotide sequence ID" value="XM_011637661.2"/>
</dbReference>
<proteinExistence type="predicted"/>
<dbReference type="InterPro" id="IPR011011">
    <property type="entry name" value="Znf_FYVE_PHD"/>
</dbReference>
<protein>
    <submittedName>
        <fullName evidence="11">RUN and FYVE domain-containing protein 2 isoform X4</fullName>
    </submittedName>
</protein>
<dbReference type="FunFam" id="1.20.58.900:FF:000011">
    <property type="entry name" value="Uncharacterized protein, isoform B"/>
    <property type="match status" value="1"/>
</dbReference>
<dbReference type="GO" id="GO:0005737">
    <property type="term" value="C:cytoplasm"/>
    <property type="evidence" value="ECO:0007669"/>
    <property type="project" value="TreeGrafter"/>
</dbReference>
<evidence type="ECO:0000256" key="3">
    <source>
        <dbReference type="ARBA" id="ARBA00022833"/>
    </source>
</evidence>
<dbReference type="Pfam" id="PF01363">
    <property type="entry name" value="FYVE"/>
    <property type="match status" value="1"/>
</dbReference>
<evidence type="ECO:0000259" key="8">
    <source>
        <dbReference type="PROSITE" id="PS50178"/>
    </source>
</evidence>
<evidence type="ECO:0000313" key="11">
    <source>
        <dbReference type="RefSeq" id="XP_011635963.1"/>
    </source>
</evidence>
<dbReference type="InterPro" id="IPR017455">
    <property type="entry name" value="Znf_FYVE-rel"/>
</dbReference>
<keyword evidence="4 6" id="KW-0175">Coiled coil</keyword>
<evidence type="ECO:0000256" key="2">
    <source>
        <dbReference type="ARBA" id="ARBA00022771"/>
    </source>
</evidence>